<dbReference type="RefSeq" id="WP_349221119.1">
    <property type="nucleotide sequence ID" value="NZ_JBBMFD010000047.1"/>
</dbReference>
<dbReference type="EMBL" id="JBBMFD010000047">
    <property type="protein sequence ID" value="MEQ2441810.1"/>
    <property type="molecule type" value="Genomic_DNA"/>
</dbReference>
<proteinExistence type="predicted"/>
<sequence length="122" mass="13798">MRGSTQISLPFLKKLEEPQSPITTFDLKSVDRLGKAFKDHGEDLTQLWSVETAFHEEMGEMVKGLRLKKNVDLMTVSNATDIPLEVLEDLEEGDFFPKEIRASDIEALSVYYGVTIEILPQP</sequence>
<dbReference type="Proteomes" id="UP001489509">
    <property type="component" value="Unassembled WGS sequence"/>
</dbReference>
<organism evidence="1 2">
    <name type="scientific">Solibaculum intestinale</name>
    <dbReference type="NCBI Taxonomy" id="3133165"/>
    <lineage>
        <taxon>Bacteria</taxon>
        <taxon>Bacillati</taxon>
        <taxon>Bacillota</taxon>
        <taxon>Clostridia</taxon>
        <taxon>Eubacteriales</taxon>
        <taxon>Oscillospiraceae</taxon>
        <taxon>Solibaculum</taxon>
    </lineage>
</organism>
<evidence type="ECO:0000313" key="1">
    <source>
        <dbReference type="EMBL" id="MEQ2441810.1"/>
    </source>
</evidence>
<name>A0ABV1E511_9FIRM</name>
<dbReference type="InterPro" id="IPR010982">
    <property type="entry name" value="Lambda_DNA-bd_dom_sf"/>
</dbReference>
<gene>
    <name evidence="1" type="ORF">WMO26_13310</name>
</gene>
<comment type="caution">
    <text evidence="1">The sequence shown here is derived from an EMBL/GenBank/DDBJ whole genome shotgun (WGS) entry which is preliminary data.</text>
</comment>
<evidence type="ECO:0008006" key="3">
    <source>
        <dbReference type="Google" id="ProtNLM"/>
    </source>
</evidence>
<reference evidence="1 2" key="1">
    <citation type="submission" date="2024-03" db="EMBL/GenBank/DDBJ databases">
        <title>Human intestinal bacterial collection.</title>
        <authorList>
            <person name="Pauvert C."/>
            <person name="Hitch T.C.A."/>
            <person name="Clavel T."/>
        </authorList>
    </citation>
    <scope>NUCLEOTIDE SEQUENCE [LARGE SCALE GENOMIC DNA]</scope>
    <source>
        <strain evidence="1 2">CLA-JM-H44</strain>
    </source>
</reference>
<dbReference type="Gene3D" id="1.10.260.40">
    <property type="entry name" value="lambda repressor-like DNA-binding domains"/>
    <property type="match status" value="1"/>
</dbReference>
<keyword evidence="2" id="KW-1185">Reference proteome</keyword>
<accession>A0ABV1E511</accession>
<evidence type="ECO:0000313" key="2">
    <source>
        <dbReference type="Proteomes" id="UP001489509"/>
    </source>
</evidence>
<protein>
    <recommendedName>
        <fullName evidence="3">XRE family transcriptional regulator</fullName>
    </recommendedName>
</protein>